<dbReference type="AlphaFoldDB" id="A0A0H2WA32"/>
<dbReference type="PATRIC" id="fig|243160.12.peg.5189"/>
<dbReference type="Pfam" id="PF07963">
    <property type="entry name" value="N_methyl"/>
    <property type="match status" value="1"/>
</dbReference>
<dbReference type="Pfam" id="PF04917">
    <property type="entry name" value="Shufflon_N"/>
    <property type="match status" value="1"/>
</dbReference>
<evidence type="ECO:0000313" key="4">
    <source>
        <dbReference type="Proteomes" id="UP000006693"/>
    </source>
</evidence>
<organism evidence="3 4">
    <name type="scientific">Burkholderia mallei (strain ATCC 23344)</name>
    <dbReference type="NCBI Taxonomy" id="243160"/>
    <lineage>
        <taxon>Bacteria</taxon>
        <taxon>Pseudomonadati</taxon>
        <taxon>Pseudomonadota</taxon>
        <taxon>Betaproteobacteria</taxon>
        <taxon>Burkholderiales</taxon>
        <taxon>Burkholderiaceae</taxon>
        <taxon>Burkholderia</taxon>
        <taxon>pseudomallei group</taxon>
    </lineage>
</organism>
<protein>
    <submittedName>
        <fullName evidence="3">Type IV prepilin</fullName>
    </submittedName>
</protein>
<keyword evidence="4" id="KW-1185">Reference proteome</keyword>
<name>A0A0H2WA32_BURMA</name>
<dbReference type="eggNOG" id="COG2165">
    <property type="taxonomic scope" value="Bacteria"/>
</dbReference>
<dbReference type="RefSeq" id="WP_004199082.1">
    <property type="nucleotide sequence ID" value="NC_006349.2"/>
</dbReference>
<keyword evidence="1" id="KW-1133">Transmembrane helix</keyword>
<feature type="transmembrane region" description="Helical" evidence="1">
    <location>
        <begin position="12"/>
        <end position="36"/>
    </location>
</feature>
<dbReference type="EMBL" id="CP000011">
    <property type="protein sequence ID" value="AAU45757.1"/>
    <property type="molecule type" value="Genomic_DNA"/>
</dbReference>
<dbReference type="InterPro" id="IPR012902">
    <property type="entry name" value="N_methyl_site"/>
</dbReference>
<evidence type="ECO:0000313" key="3">
    <source>
        <dbReference type="EMBL" id="AAU45757.1"/>
    </source>
</evidence>
<evidence type="ECO:0000256" key="1">
    <source>
        <dbReference type="SAM" id="Phobius"/>
    </source>
</evidence>
<sequence length="575" mass="60425">MRFVLSHRRARGFALIEMLGALAIAALLLAGIAAMMDSSLDDVRAQQAAQYQAQVTAAATRALKRDYDAWLQRANAQTPVVMTLADLQATNDLPAALQTRNAYGQHTCVLVKRTANGVGLDALVVTTGGEAIGDKELGLVAASAGPGGGSIATSAPALARGAFDAWRMPLGAYLGGSSPTCDPADAAPPNAGHLANEIFFNGPSQQINSDYLYRVGVGGHPEANAMQVPIWLTHTFVEGAADAANCGAAGSYANGKLGADAAGQLLSCRNGVWRGAGGHWKDPVRTADDLPTDASNETGDVRLTLDTFRAFAWTGNAWQALAVDQNGNMIVPGVVSANQYEITGRVVVNTPCAPEPSRPNAGLVSMGQDGQVLSCQGGKWLPQSGIKIGGTETACEILMETPGATDFSCGYTYRGPYPNPPLITYEPDGTYTYTINRPVKLDNNGLIAVSAYMHMSYATCALKGREGQMRLVVDVIDVQSNQVIAHSEAQSTKLIEDAATINVTLNQAAEPRSGYTVRLSSKWATYDSYAGTPWTSSYCSGGKTFLQTPLVTGWTIFVLLNGASPRVAAAARRCG</sequence>
<reference evidence="3 4" key="1">
    <citation type="journal article" date="2004" name="Proc. Natl. Acad. Sci. U.S.A.">
        <title>Structural flexibility in the Burkholderia mallei genome.</title>
        <authorList>
            <person name="Nierman W.C."/>
            <person name="DeShazer D."/>
            <person name="Kim H.S."/>
            <person name="Tettelin H."/>
            <person name="Nelson K.E."/>
            <person name="Feldblyum T."/>
            <person name="Ulrich R.L."/>
            <person name="Ronning C.M."/>
            <person name="Brinkac L.M."/>
            <person name="Daugherty S.C."/>
            <person name="Davidsen T.D."/>
            <person name="Deboy R.T."/>
            <person name="Dimitrov G."/>
            <person name="Dodson R.J."/>
            <person name="Durkin A.S."/>
            <person name="Gwinn M.L."/>
            <person name="Haft D.H."/>
            <person name="Khouri H."/>
            <person name="Kolonay J.F."/>
            <person name="Madupu R."/>
            <person name="Mohammoud Y."/>
            <person name="Nelson W.C."/>
            <person name="Radune D."/>
            <person name="Romero C.M."/>
            <person name="Sarria S."/>
            <person name="Selengut J."/>
            <person name="Shamblin C."/>
            <person name="Sullivan S.A."/>
            <person name="White O."/>
            <person name="Yu Y."/>
            <person name="Zafar N."/>
            <person name="Zhou L."/>
            <person name="Fraser C.M."/>
        </authorList>
    </citation>
    <scope>NUCLEOTIDE SEQUENCE [LARGE SCALE GENOMIC DNA]</scope>
    <source>
        <strain evidence="3 4">ATCC 23344</strain>
    </source>
</reference>
<dbReference type="InterPro" id="IPR007001">
    <property type="entry name" value="Shufflon_N"/>
</dbReference>
<feature type="domain" description="Bacterial shufflon protein N-terminal" evidence="2">
    <location>
        <begin position="40"/>
        <end position="230"/>
    </location>
</feature>
<accession>A0A0H2WA32</accession>
<dbReference type="KEGG" id="bma:BMAA1603"/>
<dbReference type="GeneID" id="92977772"/>
<evidence type="ECO:0000259" key="2">
    <source>
        <dbReference type="Pfam" id="PF04917"/>
    </source>
</evidence>
<dbReference type="Proteomes" id="UP000006693">
    <property type="component" value="Chromosome 2"/>
</dbReference>
<keyword evidence="1" id="KW-0472">Membrane</keyword>
<proteinExistence type="predicted"/>
<keyword evidence="1" id="KW-0812">Transmembrane</keyword>
<gene>
    <name evidence="3" type="ordered locus">BMAA1603</name>
</gene>
<dbReference type="HOGENOM" id="CLU_486340_0_0_4"/>